<dbReference type="InterPro" id="IPR023214">
    <property type="entry name" value="HAD_sf"/>
</dbReference>
<dbReference type="InterPro" id="IPR041492">
    <property type="entry name" value="HAD_2"/>
</dbReference>
<dbReference type="SFLD" id="SFLDG01129">
    <property type="entry name" value="C1.5:_HAD__Beta-PGM__Phosphata"/>
    <property type="match status" value="1"/>
</dbReference>
<accession>A0A7V0LUK4</accession>
<keyword evidence="1" id="KW-0378">Hydrolase</keyword>
<dbReference type="SFLD" id="SFLDS00003">
    <property type="entry name" value="Haloacid_Dehalogenase"/>
    <property type="match status" value="1"/>
</dbReference>
<gene>
    <name evidence="1" type="ORF">ENH14_02195</name>
</gene>
<dbReference type="GO" id="GO:0008967">
    <property type="term" value="F:phosphoglycolate phosphatase activity"/>
    <property type="evidence" value="ECO:0007669"/>
    <property type="project" value="TreeGrafter"/>
</dbReference>
<dbReference type="Proteomes" id="UP000886381">
    <property type="component" value="Unassembled WGS sequence"/>
</dbReference>
<organism evidence="1">
    <name type="scientific">candidate division WOR-3 bacterium</name>
    <dbReference type="NCBI Taxonomy" id="2052148"/>
    <lineage>
        <taxon>Bacteria</taxon>
        <taxon>Bacteria division WOR-3</taxon>
    </lineage>
</organism>
<reference evidence="1" key="1">
    <citation type="journal article" date="2020" name="mSystems">
        <title>Genome- and Community-Level Interaction Insights into Carbon Utilization and Element Cycling Functions of Hydrothermarchaeota in Hydrothermal Sediment.</title>
        <authorList>
            <person name="Zhou Z."/>
            <person name="Liu Y."/>
            <person name="Xu W."/>
            <person name="Pan J."/>
            <person name="Luo Z.H."/>
            <person name="Li M."/>
        </authorList>
    </citation>
    <scope>NUCLEOTIDE SEQUENCE [LARGE SCALE GENOMIC DNA]</scope>
    <source>
        <strain evidence="1">HyVt-28</strain>
    </source>
</reference>
<dbReference type="Gene3D" id="3.40.50.1000">
    <property type="entry name" value="HAD superfamily/HAD-like"/>
    <property type="match status" value="1"/>
</dbReference>
<dbReference type="GO" id="GO:0006281">
    <property type="term" value="P:DNA repair"/>
    <property type="evidence" value="ECO:0007669"/>
    <property type="project" value="TreeGrafter"/>
</dbReference>
<dbReference type="AlphaFoldDB" id="A0A7V0LUK4"/>
<comment type="caution">
    <text evidence="1">The sequence shown here is derived from an EMBL/GenBank/DDBJ whole genome shotgun (WGS) entry which is preliminary data.</text>
</comment>
<dbReference type="SUPFAM" id="SSF56784">
    <property type="entry name" value="HAD-like"/>
    <property type="match status" value="1"/>
</dbReference>
<dbReference type="InterPro" id="IPR036412">
    <property type="entry name" value="HAD-like_sf"/>
</dbReference>
<proteinExistence type="predicted"/>
<dbReference type="EMBL" id="DRDR01000092">
    <property type="protein sequence ID" value="HDL60246.1"/>
    <property type="molecule type" value="Genomic_DNA"/>
</dbReference>
<dbReference type="InterPro" id="IPR050155">
    <property type="entry name" value="HAD-like_hydrolase_sf"/>
</dbReference>
<dbReference type="Pfam" id="PF13419">
    <property type="entry name" value="HAD_2"/>
    <property type="match status" value="1"/>
</dbReference>
<dbReference type="InterPro" id="IPR023198">
    <property type="entry name" value="PGP-like_dom2"/>
</dbReference>
<name>A0A7V0LUK4_UNCW3</name>
<evidence type="ECO:0000313" key="1">
    <source>
        <dbReference type="EMBL" id="HDL60246.1"/>
    </source>
</evidence>
<sequence>MVFLFFDIDGTLIHSGGAGARALERAFYSLYGIKNAMEGITPHGKTDPVIVEEIFLKKLGISPQQNHIHQVLDLYLQFLEEEVQSSPGYKVIDGVKETLSEISKSSNLLQGLATGNIEKGAYIKLKRGGLHHFFRFGGFGSDSKDRTEILKVAYKRGIELAEIKPHRVFVIGDTPLDIIAAKEAGFGSIAVATSIYDIHTLRSYSPDKAFNNIIELREFLKNLRN</sequence>
<dbReference type="PANTHER" id="PTHR43434:SF1">
    <property type="entry name" value="PHOSPHOGLYCOLATE PHOSPHATASE"/>
    <property type="match status" value="1"/>
</dbReference>
<protein>
    <submittedName>
        <fullName evidence="1">HAD family hydrolase</fullName>
    </submittedName>
</protein>
<dbReference type="Gene3D" id="1.10.150.240">
    <property type="entry name" value="Putative phosphatase, domain 2"/>
    <property type="match status" value="1"/>
</dbReference>
<dbReference type="PANTHER" id="PTHR43434">
    <property type="entry name" value="PHOSPHOGLYCOLATE PHOSPHATASE"/>
    <property type="match status" value="1"/>
</dbReference>